<sequence>MSSFSKVFESDVPTYENGYIQQNESSFIQGGLQDLEPQSTTAFKDNFVSNINAFSRGAQETQEAREARETSDTNSAAPISPATSTNPPINSSAIINPILSSTSEPTTHLASPDNPMNPMNPLSTPTSSSNMTVPLSLSNFSNTSLPIASASSSNDTNSANSPLKSDSKPRSPKPSNSKQTPIKAAKNNAIKSVSTKKITKDSSKKDHINNIKCFNCRTEKTPLWRRTPDRLHKLCNACGLYFRQYKKHRTVHSNSKPAQVFAGHIPVPVPVPVPVTTSEATFPSVNNRLQANPLSAYPSDQNSHRPGAPPPTQQPAYFPRQPLGSDLNLSSLNFRSANSSYHMAPTSAPITAPPNSFQMNSFIQSQNLNSTNLASSAALQNNHNIQNARYGGNRLHPSYPQLNTSTGVSSQQEQQNSQLNRSTPTNFMTSKHTSSQLAASFDSFNREFMNIESAENMVNSNQLLNSNLLSPQTAGNNNSYQAFFSDKYNQSLVNPRSSPNSFGSSFSNGFSFDQSADISFNQSASTTNFNFELGRTSRSNTGYESINFSDPLDFQIQSDTQRSSSRQIPVGNKTNDDSTQLAQTPIVLSDPQNLNQIQPNNSNSKNNVGAGSGSGGDQYLATSANSVQTNSDFFDPNLLFYQIQNSNIDSDPNLFINPQNDPNDLSFYQLIENSDFLQNGNSMKN</sequence>
<dbReference type="SMART" id="SM00401">
    <property type="entry name" value="ZnF_GATA"/>
    <property type="match status" value="1"/>
</dbReference>
<evidence type="ECO:0000313" key="10">
    <source>
        <dbReference type="Proteomes" id="UP000245609"/>
    </source>
</evidence>
<feature type="region of interest" description="Disordered" evidence="7">
    <location>
        <begin position="290"/>
        <end position="324"/>
    </location>
</feature>
<feature type="region of interest" description="Disordered" evidence="7">
    <location>
        <begin position="558"/>
        <end position="578"/>
    </location>
</feature>
<keyword evidence="10" id="KW-1185">Reference proteome</keyword>
<evidence type="ECO:0000256" key="3">
    <source>
        <dbReference type="ARBA" id="ARBA00022771"/>
    </source>
</evidence>
<dbReference type="GO" id="GO:0045944">
    <property type="term" value="P:positive regulation of transcription by RNA polymerase II"/>
    <property type="evidence" value="ECO:0007669"/>
    <property type="project" value="TreeGrafter"/>
</dbReference>
<keyword evidence="2" id="KW-0479">Metal-binding</keyword>
<evidence type="ECO:0000256" key="6">
    <source>
        <dbReference type="PROSITE-ProRule" id="PRU00094"/>
    </source>
</evidence>
<evidence type="ECO:0000259" key="8">
    <source>
        <dbReference type="PROSITE" id="PS50114"/>
    </source>
</evidence>
<feature type="compositionally biased region" description="Low complexity" evidence="7">
    <location>
        <begin position="148"/>
        <end position="164"/>
    </location>
</feature>
<evidence type="ECO:0000256" key="5">
    <source>
        <dbReference type="ARBA" id="ARBA00023242"/>
    </source>
</evidence>
<gene>
    <name evidence="9" type="ORF">BB560_004823</name>
</gene>
<evidence type="ECO:0000256" key="7">
    <source>
        <dbReference type="SAM" id="MobiDB-lite"/>
    </source>
</evidence>
<dbReference type="Pfam" id="PF00320">
    <property type="entry name" value="GATA"/>
    <property type="match status" value="1"/>
</dbReference>
<evidence type="ECO:0000256" key="2">
    <source>
        <dbReference type="ARBA" id="ARBA00022723"/>
    </source>
</evidence>
<keyword evidence="4" id="KW-0862">Zinc</keyword>
<dbReference type="PANTHER" id="PTHR10071:SF281">
    <property type="entry name" value="BOX A-BINDING FACTOR-RELATED"/>
    <property type="match status" value="1"/>
</dbReference>
<dbReference type="GO" id="GO:0000978">
    <property type="term" value="F:RNA polymerase II cis-regulatory region sequence-specific DNA binding"/>
    <property type="evidence" value="ECO:0007669"/>
    <property type="project" value="TreeGrafter"/>
</dbReference>
<dbReference type="OrthoDB" id="515401at2759"/>
<dbReference type="Gene3D" id="3.30.50.10">
    <property type="entry name" value="Erythroid Transcription Factor GATA-1, subunit A"/>
    <property type="match status" value="1"/>
</dbReference>
<comment type="subcellular location">
    <subcellularLocation>
        <location evidence="1">Nucleus</location>
    </subcellularLocation>
</comment>
<organism evidence="9 10">
    <name type="scientific">Smittium megazygosporum</name>
    <dbReference type="NCBI Taxonomy" id="133381"/>
    <lineage>
        <taxon>Eukaryota</taxon>
        <taxon>Fungi</taxon>
        <taxon>Fungi incertae sedis</taxon>
        <taxon>Zoopagomycota</taxon>
        <taxon>Kickxellomycotina</taxon>
        <taxon>Harpellomycetes</taxon>
        <taxon>Harpellales</taxon>
        <taxon>Legeriomycetaceae</taxon>
        <taxon>Smittium</taxon>
    </lineage>
</organism>
<feature type="compositionally biased region" description="Polar residues" evidence="7">
    <location>
        <begin position="120"/>
        <end position="135"/>
    </location>
</feature>
<dbReference type="AlphaFoldDB" id="A0A2T9Z8A7"/>
<dbReference type="Proteomes" id="UP000245609">
    <property type="component" value="Unassembled WGS sequence"/>
</dbReference>
<feature type="region of interest" description="Disordered" evidence="7">
    <location>
        <begin position="387"/>
        <end position="432"/>
    </location>
</feature>
<evidence type="ECO:0000313" key="9">
    <source>
        <dbReference type="EMBL" id="PVV00782.1"/>
    </source>
</evidence>
<feature type="domain" description="GATA-type" evidence="8">
    <location>
        <begin position="207"/>
        <end position="251"/>
    </location>
</feature>
<feature type="compositionally biased region" description="Polar residues" evidence="7">
    <location>
        <begin position="591"/>
        <end position="609"/>
    </location>
</feature>
<evidence type="ECO:0000256" key="1">
    <source>
        <dbReference type="ARBA" id="ARBA00004123"/>
    </source>
</evidence>
<feature type="region of interest" description="Disordered" evidence="7">
    <location>
        <begin position="58"/>
        <end position="135"/>
    </location>
</feature>
<dbReference type="CDD" id="cd00202">
    <property type="entry name" value="ZnF_GATA"/>
    <property type="match status" value="1"/>
</dbReference>
<feature type="compositionally biased region" description="Polar residues" evidence="7">
    <location>
        <begin position="558"/>
        <end position="567"/>
    </location>
</feature>
<feature type="compositionally biased region" description="Polar residues" evidence="7">
    <location>
        <begin position="72"/>
        <end position="85"/>
    </location>
</feature>
<feature type="compositionally biased region" description="Basic and acidic residues" evidence="7">
    <location>
        <begin position="62"/>
        <end position="71"/>
    </location>
</feature>
<reference evidence="9 10" key="1">
    <citation type="journal article" date="2018" name="MBio">
        <title>Comparative Genomics Reveals the Core Gene Toolbox for the Fungus-Insect Symbiosis.</title>
        <authorList>
            <person name="Wang Y."/>
            <person name="Stata M."/>
            <person name="Wang W."/>
            <person name="Stajich J.E."/>
            <person name="White M.M."/>
            <person name="Moncalvo J.M."/>
        </authorList>
    </citation>
    <scope>NUCLEOTIDE SEQUENCE [LARGE SCALE GENOMIC DNA]</scope>
    <source>
        <strain evidence="9 10">SC-DP-2</strain>
    </source>
</reference>
<proteinExistence type="predicted"/>
<keyword evidence="3 6" id="KW-0863">Zinc-finger</keyword>
<evidence type="ECO:0000256" key="4">
    <source>
        <dbReference type="ARBA" id="ARBA00022833"/>
    </source>
</evidence>
<dbReference type="InterPro" id="IPR013088">
    <property type="entry name" value="Znf_NHR/GATA"/>
</dbReference>
<keyword evidence="5" id="KW-0539">Nucleus</keyword>
<dbReference type="GO" id="GO:0000122">
    <property type="term" value="P:negative regulation of transcription by RNA polymerase II"/>
    <property type="evidence" value="ECO:0007669"/>
    <property type="project" value="TreeGrafter"/>
</dbReference>
<dbReference type="SUPFAM" id="SSF57716">
    <property type="entry name" value="Glucocorticoid receptor-like (DNA-binding domain)"/>
    <property type="match status" value="1"/>
</dbReference>
<feature type="region of interest" description="Disordered" evidence="7">
    <location>
        <begin position="591"/>
        <end position="614"/>
    </location>
</feature>
<feature type="compositionally biased region" description="Polar residues" evidence="7">
    <location>
        <begin position="419"/>
        <end position="432"/>
    </location>
</feature>
<feature type="region of interest" description="Disordered" evidence="7">
    <location>
        <begin position="148"/>
        <end position="204"/>
    </location>
</feature>
<dbReference type="PROSITE" id="PS50114">
    <property type="entry name" value="GATA_ZN_FINGER_2"/>
    <property type="match status" value="1"/>
</dbReference>
<comment type="caution">
    <text evidence="9">The sequence shown here is derived from an EMBL/GenBank/DDBJ whole genome shotgun (WGS) entry which is preliminary data.</text>
</comment>
<dbReference type="EMBL" id="MBFS01001643">
    <property type="protein sequence ID" value="PVV00782.1"/>
    <property type="molecule type" value="Genomic_DNA"/>
</dbReference>
<dbReference type="STRING" id="133381.A0A2T9Z8A7"/>
<dbReference type="InterPro" id="IPR000679">
    <property type="entry name" value="Znf_GATA"/>
</dbReference>
<feature type="compositionally biased region" description="Low complexity" evidence="7">
    <location>
        <begin position="409"/>
        <end position="418"/>
    </location>
</feature>
<dbReference type="GO" id="GO:0000981">
    <property type="term" value="F:DNA-binding transcription factor activity, RNA polymerase II-specific"/>
    <property type="evidence" value="ECO:0007669"/>
    <property type="project" value="TreeGrafter"/>
</dbReference>
<dbReference type="InterPro" id="IPR039355">
    <property type="entry name" value="Transcription_factor_GATA"/>
</dbReference>
<dbReference type="GO" id="GO:0005634">
    <property type="term" value="C:nucleus"/>
    <property type="evidence" value="ECO:0007669"/>
    <property type="project" value="UniProtKB-SubCell"/>
</dbReference>
<feature type="compositionally biased region" description="Low complexity" evidence="7">
    <location>
        <begin position="86"/>
        <end position="101"/>
    </location>
</feature>
<name>A0A2T9Z8A7_9FUNG</name>
<dbReference type="PANTHER" id="PTHR10071">
    <property type="entry name" value="TRANSCRIPTION FACTOR GATA FAMILY MEMBER"/>
    <property type="match status" value="1"/>
</dbReference>
<feature type="compositionally biased region" description="Polar residues" evidence="7">
    <location>
        <begin position="290"/>
        <end position="301"/>
    </location>
</feature>
<accession>A0A2T9Z8A7</accession>
<protein>
    <recommendedName>
        <fullName evidence="8">GATA-type domain-containing protein</fullName>
    </recommendedName>
</protein>
<dbReference type="GO" id="GO:0008270">
    <property type="term" value="F:zinc ion binding"/>
    <property type="evidence" value="ECO:0007669"/>
    <property type="project" value="UniProtKB-KW"/>
</dbReference>